<comment type="similarity">
    <text evidence="2 7">Belongs to the ARPC5 family.</text>
</comment>
<keyword evidence="3" id="KW-0963">Cytoplasm</keyword>
<dbReference type="GO" id="GO:0030833">
    <property type="term" value="P:regulation of actin filament polymerization"/>
    <property type="evidence" value="ECO:0007669"/>
    <property type="project" value="InterPro"/>
</dbReference>
<dbReference type="InterPro" id="IPR006789">
    <property type="entry name" value="ARPC5"/>
</dbReference>
<comment type="subcellular location">
    <subcellularLocation>
        <location evidence="1">Cytoplasm</location>
        <location evidence="1">Cytoskeleton</location>
    </subcellularLocation>
</comment>
<evidence type="ECO:0000256" key="7">
    <source>
        <dbReference type="RuleBase" id="RU004301"/>
    </source>
</evidence>
<dbReference type="InterPro" id="IPR036743">
    <property type="entry name" value="ARPC5_sf"/>
</dbReference>
<dbReference type="Gene3D" id="1.25.40.190">
    <property type="entry name" value="Actin-related protein 2/3 complex subunit 5"/>
    <property type="match status" value="1"/>
</dbReference>
<comment type="function">
    <text evidence="7">Functions as component of the Arp2/3 complex which is involved in regulation of actin polymerization and together with an activating nucleation-promoting factor (NPF) mediates the formation of branched actin networks. Arp2/3 complex plays a critical role in the control of cell morphogenesis via the modulation of cell polarity development.</text>
</comment>
<dbReference type="FunFam" id="1.25.40.190:FF:000003">
    <property type="entry name" value="Actin-related protein 2/3 complex subunit 5"/>
    <property type="match status" value="1"/>
</dbReference>
<evidence type="ECO:0000313" key="9">
    <source>
        <dbReference type="Proteomes" id="UP001362899"/>
    </source>
</evidence>
<organism evidence="8 9">
    <name type="scientific">Starmerella bacillaris</name>
    <name type="common">Yeast</name>
    <name type="synonym">Candida zemplinina</name>
    <dbReference type="NCBI Taxonomy" id="1247836"/>
    <lineage>
        <taxon>Eukaryota</taxon>
        <taxon>Fungi</taxon>
        <taxon>Dikarya</taxon>
        <taxon>Ascomycota</taxon>
        <taxon>Saccharomycotina</taxon>
        <taxon>Dipodascomycetes</taxon>
        <taxon>Dipodascales</taxon>
        <taxon>Trichomonascaceae</taxon>
        <taxon>Starmerella</taxon>
    </lineage>
</organism>
<dbReference type="Proteomes" id="UP001362899">
    <property type="component" value="Unassembled WGS sequence"/>
</dbReference>
<sequence>MSVSFRQVDIDKYDVNSPVNVLPEPTQVISDYPVDALKQAVRPLISSGKSVEALATVFESPPYGLDDETKNAVAVIVLEVLSAFRVSEIESAIKQMDKQQRTVLTKYLYKLSSMPEGKANGTVILNWMEKTFQVAGESTIVRHITDRRTV</sequence>
<comment type="function">
    <text evidence="6">Functions as a component of the Arp2/3 complex which is involved in regulation of actin polymerization and together with an activating nucleation-promoting factor (NPF) mediates the formation of branched actin networks.</text>
</comment>
<protein>
    <recommendedName>
        <fullName evidence="5 7">Actin-related protein 2/3 complex subunit 5</fullName>
    </recommendedName>
</protein>
<dbReference type="SUPFAM" id="SSF69103">
    <property type="entry name" value="Arp2/3 complex 16 kDa subunit ARPC5"/>
    <property type="match status" value="1"/>
</dbReference>
<evidence type="ECO:0000256" key="4">
    <source>
        <dbReference type="ARBA" id="ARBA00023212"/>
    </source>
</evidence>
<evidence type="ECO:0000256" key="5">
    <source>
        <dbReference type="ARBA" id="ARBA00040214"/>
    </source>
</evidence>
<name>A0AAV5RMQ1_STABA</name>
<evidence type="ECO:0000256" key="2">
    <source>
        <dbReference type="ARBA" id="ARBA00006084"/>
    </source>
</evidence>
<dbReference type="GO" id="GO:0034314">
    <property type="term" value="P:Arp2/3 complex-mediated actin nucleation"/>
    <property type="evidence" value="ECO:0007669"/>
    <property type="project" value="InterPro"/>
</dbReference>
<dbReference type="AlphaFoldDB" id="A0AAV5RMQ1"/>
<gene>
    <name evidence="8" type="ORF">DASB73_034950</name>
</gene>
<comment type="caution">
    <text evidence="8">The sequence shown here is derived from an EMBL/GenBank/DDBJ whole genome shotgun (WGS) entry which is preliminary data.</text>
</comment>
<dbReference type="GO" id="GO:0044396">
    <property type="term" value="P:actin cortical patch organization"/>
    <property type="evidence" value="ECO:0007669"/>
    <property type="project" value="UniProtKB-ARBA"/>
</dbReference>
<evidence type="ECO:0000313" key="8">
    <source>
        <dbReference type="EMBL" id="GMM52532.1"/>
    </source>
</evidence>
<keyword evidence="9" id="KW-1185">Reference proteome</keyword>
<accession>A0AAV5RMQ1</accession>
<evidence type="ECO:0000256" key="6">
    <source>
        <dbReference type="ARBA" id="ARBA00060329"/>
    </source>
</evidence>
<reference evidence="8 9" key="1">
    <citation type="journal article" date="2023" name="Elife">
        <title>Identification of key yeast species and microbe-microbe interactions impacting larval growth of Drosophila in the wild.</title>
        <authorList>
            <person name="Mure A."/>
            <person name="Sugiura Y."/>
            <person name="Maeda R."/>
            <person name="Honda K."/>
            <person name="Sakurai N."/>
            <person name="Takahashi Y."/>
            <person name="Watada M."/>
            <person name="Katoh T."/>
            <person name="Gotoh A."/>
            <person name="Gotoh Y."/>
            <person name="Taniguchi I."/>
            <person name="Nakamura K."/>
            <person name="Hayashi T."/>
            <person name="Katayama T."/>
            <person name="Uemura T."/>
            <person name="Hattori Y."/>
        </authorList>
    </citation>
    <scope>NUCLEOTIDE SEQUENCE [LARGE SCALE GENOMIC DNA]</scope>
    <source>
        <strain evidence="8 9">SB-73</strain>
    </source>
</reference>
<dbReference type="PANTHER" id="PTHR12644">
    <property type="entry name" value="ARP2/3 COMPLEX 16 KD SUBUNIT P16-ARC"/>
    <property type="match status" value="1"/>
</dbReference>
<dbReference type="GO" id="GO:0005885">
    <property type="term" value="C:Arp2/3 protein complex"/>
    <property type="evidence" value="ECO:0007669"/>
    <property type="project" value="InterPro"/>
</dbReference>
<keyword evidence="4 7" id="KW-0206">Cytoskeleton</keyword>
<evidence type="ECO:0000256" key="1">
    <source>
        <dbReference type="ARBA" id="ARBA00004245"/>
    </source>
</evidence>
<evidence type="ECO:0000256" key="3">
    <source>
        <dbReference type="ARBA" id="ARBA00022490"/>
    </source>
</evidence>
<dbReference type="Pfam" id="PF04699">
    <property type="entry name" value="P16-Arc"/>
    <property type="match status" value="1"/>
</dbReference>
<dbReference type="EMBL" id="BTGC01000008">
    <property type="protein sequence ID" value="GMM52532.1"/>
    <property type="molecule type" value="Genomic_DNA"/>
</dbReference>
<proteinExistence type="inferred from homology"/>